<dbReference type="AlphaFoldDB" id="A0A1I4FZX3"/>
<dbReference type="Proteomes" id="UP000323300">
    <property type="component" value="Unassembled WGS sequence"/>
</dbReference>
<accession>A0A1I4FZX3</accession>
<evidence type="ECO:0000313" key="2">
    <source>
        <dbReference type="Proteomes" id="UP000323300"/>
    </source>
</evidence>
<organism evidence="1 2">
    <name type="scientific">Neomesorhizobium albiziae</name>
    <dbReference type="NCBI Taxonomy" id="335020"/>
    <lineage>
        <taxon>Bacteria</taxon>
        <taxon>Pseudomonadati</taxon>
        <taxon>Pseudomonadota</taxon>
        <taxon>Alphaproteobacteria</taxon>
        <taxon>Hyphomicrobiales</taxon>
        <taxon>Phyllobacteriaceae</taxon>
        <taxon>Neomesorhizobium</taxon>
    </lineage>
</organism>
<proteinExistence type="predicted"/>
<reference evidence="1 2" key="1">
    <citation type="submission" date="2016-10" db="EMBL/GenBank/DDBJ databases">
        <authorList>
            <person name="Varghese N."/>
            <person name="Submissions S."/>
        </authorList>
    </citation>
    <scope>NUCLEOTIDE SEQUENCE [LARGE SCALE GENOMIC DNA]</scope>
    <source>
        <strain evidence="1 2">DSM 21822</strain>
    </source>
</reference>
<dbReference type="RefSeq" id="WP_244622025.1">
    <property type="nucleotide sequence ID" value="NZ_BSPE01000075.1"/>
</dbReference>
<gene>
    <name evidence="1" type="ORF">SAMN04488498_1706</name>
</gene>
<protein>
    <submittedName>
        <fullName evidence="1">Phage integrase, N-terminal SAM-like domain</fullName>
    </submittedName>
</protein>
<sequence length="91" mass="10140">MSEHLLLVSLFESYFRRRLTKQRNATSAPVANYHDALRMLILFAATRLRRKPAALTLEDLGRDHWTAAGLADNSQPHAAALSNASGLMPPR</sequence>
<evidence type="ECO:0000313" key="1">
    <source>
        <dbReference type="EMBL" id="SFL23324.1"/>
    </source>
</evidence>
<dbReference type="EMBL" id="FOSL01000070">
    <property type="protein sequence ID" value="SFL23324.1"/>
    <property type="molecule type" value="Genomic_DNA"/>
</dbReference>
<name>A0A1I4FZX3_9HYPH</name>
<keyword evidence="2" id="KW-1185">Reference proteome</keyword>